<dbReference type="Proteomes" id="UP000219612">
    <property type="component" value="Unassembled WGS sequence"/>
</dbReference>
<dbReference type="AlphaFoldDB" id="A0A285IHZ7"/>
<dbReference type="EMBL" id="OBDY01000008">
    <property type="protein sequence ID" value="SNY47533.1"/>
    <property type="molecule type" value="Genomic_DNA"/>
</dbReference>
<gene>
    <name evidence="1" type="ORF">SAMN05421748_108158</name>
</gene>
<name>A0A285IHZ7_9ACTN</name>
<organism evidence="1 2">
    <name type="scientific">Paractinoplanes atraurantiacus</name>
    <dbReference type="NCBI Taxonomy" id="1036182"/>
    <lineage>
        <taxon>Bacteria</taxon>
        <taxon>Bacillati</taxon>
        <taxon>Actinomycetota</taxon>
        <taxon>Actinomycetes</taxon>
        <taxon>Micromonosporales</taxon>
        <taxon>Micromonosporaceae</taxon>
        <taxon>Paractinoplanes</taxon>
    </lineage>
</organism>
<evidence type="ECO:0000313" key="2">
    <source>
        <dbReference type="Proteomes" id="UP000219612"/>
    </source>
</evidence>
<reference evidence="1 2" key="1">
    <citation type="submission" date="2017-09" db="EMBL/GenBank/DDBJ databases">
        <authorList>
            <person name="Ehlers B."/>
            <person name="Leendertz F.H."/>
        </authorList>
    </citation>
    <scope>NUCLEOTIDE SEQUENCE [LARGE SCALE GENOMIC DNA]</scope>
    <source>
        <strain evidence="1 2">CGMCC 4.6857</strain>
    </source>
</reference>
<keyword evidence="2" id="KW-1185">Reference proteome</keyword>
<sequence>MWQRLPEDRAVGARKRVASGEYPFRLHEELQDFNWFWVDGESLAEGGVVRELAVMAPALRSYGVDLRLENVNRPMVGDIEGEYVVAINDRICVVWAPEEVRRDLDWETATIRPLAVINDLLEEAGVVPRLFTLYAGVNEGIAWLLDPQIVAAVADSRLFPSSETPALATHRT</sequence>
<proteinExistence type="predicted"/>
<protein>
    <submittedName>
        <fullName evidence="1">Uncharacterized protein</fullName>
    </submittedName>
</protein>
<evidence type="ECO:0000313" key="1">
    <source>
        <dbReference type="EMBL" id="SNY47533.1"/>
    </source>
</evidence>
<accession>A0A285IHZ7</accession>